<dbReference type="Pfam" id="PF09463">
    <property type="entry name" value="Opy2"/>
    <property type="match status" value="1"/>
</dbReference>
<evidence type="ECO:0000313" key="9">
    <source>
        <dbReference type="Proteomes" id="UP000092321"/>
    </source>
</evidence>
<protein>
    <recommendedName>
        <fullName evidence="7">Membrane anchor Opy2 N-terminal domain-containing protein</fullName>
    </recommendedName>
</protein>
<evidence type="ECO:0000256" key="3">
    <source>
        <dbReference type="ARBA" id="ARBA00022989"/>
    </source>
</evidence>
<feature type="compositionally biased region" description="Acidic residues" evidence="5">
    <location>
        <begin position="355"/>
        <end position="370"/>
    </location>
</feature>
<feature type="transmembrane region" description="Helical" evidence="6">
    <location>
        <begin position="114"/>
        <end position="139"/>
    </location>
</feature>
<feature type="domain" description="Membrane anchor Opy2 N-terminal" evidence="7">
    <location>
        <begin position="63"/>
        <end position="95"/>
    </location>
</feature>
<sequence>MVNLGITRALYTSFFEEKSSYLLALNKRDDTTTSFSSSSSSSSNGGSSITSSASATSTMSDGCVSCPTVSCPDCGDNYYCVMTSLTCTSCPITYCVKKSTTTTTTSTSSHKTNVGAIAGGVVGGVVGGLLVIAAIVYFFRRNKKKADLERRLHGKEKNGNIFNDDDLDDEDPFDIDEEYTKTGSNIYNNSANTLRSSTLDNDDALGLLPLSQNLLGNKRKKNDETSSVSTGNASNVIPVGYIPGIKTSGLKGFRPGQKKTIPDELKSHYTLGSSILGDLRDDDEEEEEGGVQNNNNKGSSLNALAEEDETESDFAVLVTPAKESHQTALRGKVSLVHINEGKNEEENSNNNNIPEEAEEDENSDDDDDSIVLDIDIDHNK</sequence>
<keyword evidence="9" id="KW-1185">Reference proteome</keyword>
<dbReference type="OrthoDB" id="2402916at2759"/>
<dbReference type="InterPro" id="IPR018571">
    <property type="entry name" value="Membrane_anchor_Opy2_N"/>
</dbReference>
<evidence type="ECO:0000256" key="5">
    <source>
        <dbReference type="SAM" id="MobiDB-lite"/>
    </source>
</evidence>
<dbReference type="AlphaFoldDB" id="A0A1B7TC86"/>
<reference evidence="9" key="1">
    <citation type="journal article" date="2016" name="Proc. Natl. Acad. Sci. U.S.A.">
        <title>Comparative genomics of biotechnologically important yeasts.</title>
        <authorList>
            <person name="Riley R."/>
            <person name="Haridas S."/>
            <person name="Wolfe K.H."/>
            <person name="Lopes M.R."/>
            <person name="Hittinger C.T."/>
            <person name="Goeker M."/>
            <person name="Salamov A.A."/>
            <person name="Wisecaver J.H."/>
            <person name="Long T.M."/>
            <person name="Calvey C.H."/>
            <person name="Aerts A.L."/>
            <person name="Barry K.W."/>
            <person name="Choi C."/>
            <person name="Clum A."/>
            <person name="Coughlan A.Y."/>
            <person name="Deshpande S."/>
            <person name="Douglass A.P."/>
            <person name="Hanson S.J."/>
            <person name="Klenk H.-P."/>
            <person name="LaButti K.M."/>
            <person name="Lapidus A."/>
            <person name="Lindquist E.A."/>
            <person name="Lipzen A.M."/>
            <person name="Meier-Kolthoff J.P."/>
            <person name="Ohm R.A."/>
            <person name="Otillar R.P."/>
            <person name="Pangilinan J.L."/>
            <person name="Peng Y."/>
            <person name="Rokas A."/>
            <person name="Rosa C.A."/>
            <person name="Scheuner C."/>
            <person name="Sibirny A.A."/>
            <person name="Slot J.C."/>
            <person name="Stielow J.B."/>
            <person name="Sun H."/>
            <person name="Kurtzman C.P."/>
            <person name="Blackwell M."/>
            <person name="Grigoriev I.V."/>
            <person name="Jeffries T.W."/>
        </authorList>
    </citation>
    <scope>NUCLEOTIDE SEQUENCE [LARGE SCALE GENOMIC DNA]</scope>
    <source>
        <strain evidence="9">NRRL Y-1626</strain>
    </source>
</reference>
<evidence type="ECO:0000256" key="1">
    <source>
        <dbReference type="ARBA" id="ARBA00004167"/>
    </source>
</evidence>
<feature type="region of interest" description="Disordered" evidence="5">
    <location>
        <begin position="338"/>
        <end position="380"/>
    </location>
</feature>
<name>A0A1B7TC86_9ASCO</name>
<evidence type="ECO:0000256" key="6">
    <source>
        <dbReference type="SAM" id="Phobius"/>
    </source>
</evidence>
<organism evidence="8 9">
    <name type="scientific">Hanseniaspora valbyensis NRRL Y-1626</name>
    <dbReference type="NCBI Taxonomy" id="766949"/>
    <lineage>
        <taxon>Eukaryota</taxon>
        <taxon>Fungi</taxon>
        <taxon>Dikarya</taxon>
        <taxon>Ascomycota</taxon>
        <taxon>Saccharomycotina</taxon>
        <taxon>Saccharomycetes</taxon>
        <taxon>Saccharomycodales</taxon>
        <taxon>Saccharomycodaceae</taxon>
        <taxon>Hanseniaspora</taxon>
    </lineage>
</organism>
<evidence type="ECO:0000313" key="8">
    <source>
        <dbReference type="EMBL" id="OBA26323.1"/>
    </source>
</evidence>
<keyword evidence="2 6" id="KW-0812">Transmembrane</keyword>
<gene>
    <name evidence="8" type="ORF">HANVADRAFT_53197</name>
</gene>
<proteinExistence type="predicted"/>
<comment type="subcellular location">
    <subcellularLocation>
        <location evidence="1">Membrane</location>
        <topology evidence="1">Single-pass membrane protein</topology>
    </subcellularLocation>
</comment>
<dbReference type="EMBL" id="LXPE01000019">
    <property type="protein sequence ID" value="OBA26323.1"/>
    <property type="molecule type" value="Genomic_DNA"/>
</dbReference>
<evidence type="ECO:0000256" key="2">
    <source>
        <dbReference type="ARBA" id="ARBA00022692"/>
    </source>
</evidence>
<dbReference type="InterPro" id="IPR051694">
    <property type="entry name" value="Immunoregulatory_rcpt-like"/>
</dbReference>
<comment type="caution">
    <text evidence="8">The sequence shown here is derived from an EMBL/GenBank/DDBJ whole genome shotgun (WGS) entry which is preliminary data.</text>
</comment>
<dbReference type="GO" id="GO:0071944">
    <property type="term" value="C:cell periphery"/>
    <property type="evidence" value="ECO:0007669"/>
    <property type="project" value="UniProtKB-ARBA"/>
</dbReference>
<keyword evidence="4 6" id="KW-0472">Membrane</keyword>
<dbReference type="Proteomes" id="UP000092321">
    <property type="component" value="Unassembled WGS sequence"/>
</dbReference>
<dbReference type="PANTHER" id="PTHR15549">
    <property type="entry name" value="PAIRED IMMUNOGLOBULIN-LIKE TYPE 2 RECEPTOR"/>
    <property type="match status" value="1"/>
</dbReference>
<accession>A0A1B7TC86</accession>
<evidence type="ECO:0000256" key="4">
    <source>
        <dbReference type="ARBA" id="ARBA00023136"/>
    </source>
</evidence>
<keyword evidence="3 6" id="KW-1133">Transmembrane helix</keyword>
<evidence type="ECO:0000259" key="7">
    <source>
        <dbReference type="Pfam" id="PF09463"/>
    </source>
</evidence>
<dbReference type="GO" id="GO:0016020">
    <property type="term" value="C:membrane"/>
    <property type="evidence" value="ECO:0007669"/>
    <property type="project" value="UniProtKB-SubCell"/>
</dbReference>